<gene>
    <name evidence="3" type="ORF">Tci_868792</name>
</gene>
<dbReference type="GO" id="GO:0003676">
    <property type="term" value="F:nucleic acid binding"/>
    <property type="evidence" value="ECO:0007669"/>
    <property type="project" value="InterPro"/>
</dbReference>
<keyword evidence="1" id="KW-0862">Zinc</keyword>
<protein>
    <recommendedName>
        <fullName evidence="2">CCHC-type domain-containing protein</fullName>
    </recommendedName>
</protein>
<organism evidence="3">
    <name type="scientific">Tanacetum cinerariifolium</name>
    <name type="common">Dalmatian daisy</name>
    <name type="synonym">Chrysanthemum cinerariifolium</name>
    <dbReference type="NCBI Taxonomy" id="118510"/>
    <lineage>
        <taxon>Eukaryota</taxon>
        <taxon>Viridiplantae</taxon>
        <taxon>Streptophyta</taxon>
        <taxon>Embryophyta</taxon>
        <taxon>Tracheophyta</taxon>
        <taxon>Spermatophyta</taxon>
        <taxon>Magnoliopsida</taxon>
        <taxon>eudicotyledons</taxon>
        <taxon>Gunneridae</taxon>
        <taxon>Pentapetalae</taxon>
        <taxon>asterids</taxon>
        <taxon>campanulids</taxon>
        <taxon>Asterales</taxon>
        <taxon>Asteraceae</taxon>
        <taxon>Asteroideae</taxon>
        <taxon>Anthemideae</taxon>
        <taxon>Anthemidinae</taxon>
        <taxon>Tanacetum</taxon>
    </lineage>
</organism>
<dbReference type="InterPro" id="IPR001878">
    <property type="entry name" value="Znf_CCHC"/>
</dbReference>
<comment type="caution">
    <text evidence="3">The sequence shown here is derived from an EMBL/GenBank/DDBJ whole genome shotgun (WGS) entry which is preliminary data.</text>
</comment>
<dbReference type="InterPro" id="IPR036875">
    <property type="entry name" value="Znf_CCHC_sf"/>
</dbReference>
<dbReference type="Gene3D" id="4.10.60.10">
    <property type="entry name" value="Zinc finger, CCHC-type"/>
    <property type="match status" value="1"/>
</dbReference>
<dbReference type="SMART" id="SM00343">
    <property type="entry name" value="ZnF_C2HC"/>
    <property type="match status" value="1"/>
</dbReference>
<reference evidence="3" key="1">
    <citation type="journal article" date="2019" name="Sci. Rep.">
        <title>Draft genome of Tanacetum cinerariifolium, the natural source of mosquito coil.</title>
        <authorList>
            <person name="Yamashiro T."/>
            <person name="Shiraishi A."/>
            <person name="Satake H."/>
            <person name="Nakayama K."/>
        </authorList>
    </citation>
    <scope>NUCLEOTIDE SEQUENCE</scope>
</reference>
<dbReference type="AlphaFoldDB" id="A0A699SGW6"/>
<sequence length="150" mass="17119">WKQYATMMRQNKNLMDINIDALYNILKQNQGDVNDAMGSKKKTVVVTSDPLALIAEKTNVSKGKEKVVISLDSEGSEADDFNDKKVKKKANEKKKDMSRVKCYNCKKEGHFAKDCKKAKIKDCEYYKTKMLVAKKDKDEQVLLAGDQAWM</sequence>
<evidence type="ECO:0000313" key="3">
    <source>
        <dbReference type="EMBL" id="GFC96822.1"/>
    </source>
</evidence>
<feature type="domain" description="CCHC-type" evidence="2">
    <location>
        <begin position="101"/>
        <end position="117"/>
    </location>
</feature>
<keyword evidence="1" id="KW-0863">Zinc-finger</keyword>
<keyword evidence="1" id="KW-0479">Metal-binding</keyword>
<proteinExistence type="predicted"/>
<dbReference type="PROSITE" id="PS50158">
    <property type="entry name" value="ZF_CCHC"/>
    <property type="match status" value="1"/>
</dbReference>
<feature type="non-terminal residue" evidence="3">
    <location>
        <position position="1"/>
    </location>
</feature>
<dbReference type="EMBL" id="BKCJ011162529">
    <property type="protein sequence ID" value="GFC96822.1"/>
    <property type="molecule type" value="Genomic_DNA"/>
</dbReference>
<name>A0A699SGW6_TANCI</name>
<dbReference type="GO" id="GO:0008270">
    <property type="term" value="F:zinc ion binding"/>
    <property type="evidence" value="ECO:0007669"/>
    <property type="project" value="UniProtKB-KW"/>
</dbReference>
<evidence type="ECO:0000256" key="1">
    <source>
        <dbReference type="PROSITE-ProRule" id="PRU00047"/>
    </source>
</evidence>
<evidence type="ECO:0000259" key="2">
    <source>
        <dbReference type="PROSITE" id="PS50158"/>
    </source>
</evidence>
<dbReference type="SUPFAM" id="SSF57756">
    <property type="entry name" value="Retrovirus zinc finger-like domains"/>
    <property type="match status" value="1"/>
</dbReference>
<accession>A0A699SGW6</accession>
<dbReference type="Pfam" id="PF00098">
    <property type="entry name" value="zf-CCHC"/>
    <property type="match status" value="1"/>
</dbReference>